<sequence>MKISTNIKDKSREAQESKFEAIKHLVYKTFKSWLERFLQQPGIDEDISIYLQRGSRPIMDVFPLRFRTLPELNLHPLDLNLWYKELFFRKPGEDNCHVSWLEL</sequence>
<accession>E3L9Y4</accession>
<dbReference type="Proteomes" id="UP000008783">
    <property type="component" value="Unassembled WGS sequence"/>
</dbReference>
<dbReference type="InParanoid" id="E3L9Y4"/>
<dbReference type="KEGG" id="pgr:PGTG_19102"/>
<dbReference type="EMBL" id="DS178390">
    <property type="protein sequence ID" value="EFP93369.1"/>
    <property type="molecule type" value="Genomic_DNA"/>
</dbReference>
<keyword evidence="2" id="KW-1185">Reference proteome</keyword>
<proteinExistence type="predicted"/>
<dbReference type="VEuPathDB" id="FungiDB:PGTG_19102"/>
<name>E3L9Y4_PUCGT</name>
<dbReference type="AlphaFoldDB" id="E3L9Y4"/>
<gene>
    <name evidence="1" type="ORF">PGTG_19102</name>
</gene>
<dbReference type="RefSeq" id="XP_003337788.1">
    <property type="nucleotide sequence ID" value="XM_003337740.1"/>
</dbReference>
<organism evidence="1 2">
    <name type="scientific">Puccinia graminis f. sp. tritici (strain CRL 75-36-700-3 / race SCCL)</name>
    <name type="common">Black stem rust fungus</name>
    <dbReference type="NCBI Taxonomy" id="418459"/>
    <lineage>
        <taxon>Eukaryota</taxon>
        <taxon>Fungi</taxon>
        <taxon>Dikarya</taxon>
        <taxon>Basidiomycota</taxon>
        <taxon>Pucciniomycotina</taxon>
        <taxon>Pucciniomycetes</taxon>
        <taxon>Pucciniales</taxon>
        <taxon>Pucciniaceae</taxon>
        <taxon>Puccinia</taxon>
    </lineage>
</organism>
<reference evidence="2" key="2">
    <citation type="journal article" date="2011" name="Proc. Natl. Acad. Sci. U.S.A.">
        <title>Obligate biotrophy features unraveled by the genomic analysis of rust fungi.</title>
        <authorList>
            <person name="Duplessis S."/>
            <person name="Cuomo C.A."/>
            <person name="Lin Y.-C."/>
            <person name="Aerts A."/>
            <person name="Tisserant E."/>
            <person name="Veneault-Fourrey C."/>
            <person name="Joly D.L."/>
            <person name="Hacquard S."/>
            <person name="Amselem J."/>
            <person name="Cantarel B.L."/>
            <person name="Chiu R."/>
            <person name="Coutinho P.M."/>
            <person name="Feau N."/>
            <person name="Field M."/>
            <person name="Frey P."/>
            <person name="Gelhaye E."/>
            <person name="Goldberg J."/>
            <person name="Grabherr M.G."/>
            <person name="Kodira C.D."/>
            <person name="Kohler A."/>
            <person name="Kuees U."/>
            <person name="Lindquist E.A."/>
            <person name="Lucas S.M."/>
            <person name="Mago R."/>
            <person name="Mauceli E."/>
            <person name="Morin E."/>
            <person name="Murat C."/>
            <person name="Pangilinan J.L."/>
            <person name="Park R."/>
            <person name="Pearson M."/>
            <person name="Quesneville H."/>
            <person name="Rouhier N."/>
            <person name="Sakthikumar S."/>
            <person name="Salamov A.A."/>
            <person name="Schmutz J."/>
            <person name="Selles B."/>
            <person name="Shapiro H."/>
            <person name="Tanguay P."/>
            <person name="Tuskan G.A."/>
            <person name="Henrissat B."/>
            <person name="Van de Peer Y."/>
            <person name="Rouze P."/>
            <person name="Ellis J.G."/>
            <person name="Dodds P.N."/>
            <person name="Schein J.E."/>
            <person name="Zhong S."/>
            <person name="Hamelin R.C."/>
            <person name="Grigoriev I.V."/>
            <person name="Szabo L.J."/>
            <person name="Martin F."/>
        </authorList>
    </citation>
    <scope>NUCLEOTIDE SEQUENCE [LARGE SCALE GENOMIC DNA]</scope>
    <source>
        <strain evidence="2">CRL 75-36-700-3 / race SCCL</strain>
    </source>
</reference>
<reference key="1">
    <citation type="submission" date="2007-01" db="EMBL/GenBank/DDBJ databases">
        <title>The Genome Sequence of Puccinia graminis f. sp. tritici Strain CRL 75-36-700-3.</title>
        <authorList>
            <consortium name="The Broad Institute Genome Sequencing Platform"/>
            <person name="Birren B."/>
            <person name="Lander E."/>
            <person name="Galagan J."/>
            <person name="Nusbaum C."/>
            <person name="Devon K."/>
            <person name="Cuomo C."/>
            <person name="Jaffe D."/>
            <person name="Butler J."/>
            <person name="Alvarez P."/>
            <person name="Gnerre S."/>
            <person name="Grabherr M."/>
            <person name="Mauceli E."/>
            <person name="Brockman W."/>
            <person name="Young S."/>
            <person name="LaButti K."/>
            <person name="Sykes S."/>
            <person name="DeCaprio D."/>
            <person name="Crawford M."/>
            <person name="Koehrsen M."/>
            <person name="Engels R."/>
            <person name="Montgomery P."/>
            <person name="Pearson M."/>
            <person name="Howarth C."/>
            <person name="Larson L."/>
            <person name="White J."/>
            <person name="Zeng Q."/>
            <person name="Kodira C."/>
            <person name="Yandava C."/>
            <person name="Alvarado L."/>
            <person name="O'Leary S."/>
            <person name="Szabo L."/>
            <person name="Dean R."/>
            <person name="Schein J."/>
        </authorList>
    </citation>
    <scope>NUCLEOTIDE SEQUENCE</scope>
    <source>
        <strain>CRL 75-36-700-3</strain>
    </source>
</reference>
<evidence type="ECO:0000313" key="1">
    <source>
        <dbReference type="EMBL" id="EFP93369.1"/>
    </source>
</evidence>
<dbReference type="GeneID" id="10543715"/>
<protein>
    <submittedName>
        <fullName evidence="1">Uncharacterized protein</fullName>
    </submittedName>
</protein>
<dbReference type="HOGENOM" id="CLU_2265038_0_0_1"/>
<evidence type="ECO:0000313" key="2">
    <source>
        <dbReference type="Proteomes" id="UP000008783"/>
    </source>
</evidence>